<accession>A0A4C1VTL8</accession>
<reference evidence="1 2" key="1">
    <citation type="journal article" date="2019" name="Commun. Biol.">
        <title>The bagworm genome reveals a unique fibroin gene that provides high tensile strength.</title>
        <authorList>
            <person name="Kono N."/>
            <person name="Nakamura H."/>
            <person name="Ohtoshi R."/>
            <person name="Tomita M."/>
            <person name="Numata K."/>
            <person name="Arakawa K."/>
        </authorList>
    </citation>
    <scope>NUCLEOTIDE SEQUENCE [LARGE SCALE GENOMIC DNA]</scope>
</reference>
<evidence type="ECO:0000313" key="2">
    <source>
        <dbReference type="Proteomes" id="UP000299102"/>
    </source>
</evidence>
<keyword evidence="2" id="KW-1185">Reference proteome</keyword>
<protein>
    <submittedName>
        <fullName evidence="1">Uncharacterized protein</fullName>
    </submittedName>
</protein>
<sequence length="96" mass="11299">MKFSVMAHRRLSYSVVNFTYCITSSAQFDSIMMSPRSSVQVRAENSRPALKRKVGVWSLRGDRANKRELRLRWGEMRSLYSPNEFRYGKQNETPDF</sequence>
<dbReference type="Proteomes" id="UP000299102">
    <property type="component" value="Unassembled WGS sequence"/>
</dbReference>
<dbReference type="AlphaFoldDB" id="A0A4C1VTL8"/>
<comment type="caution">
    <text evidence="1">The sequence shown here is derived from an EMBL/GenBank/DDBJ whole genome shotgun (WGS) entry which is preliminary data.</text>
</comment>
<organism evidence="1 2">
    <name type="scientific">Eumeta variegata</name>
    <name type="common">Bagworm moth</name>
    <name type="synonym">Eumeta japonica</name>
    <dbReference type="NCBI Taxonomy" id="151549"/>
    <lineage>
        <taxon>Eukaryota</taxon>
        <taxon>Metazoa</taxon>
        <taxon>Ecdysozoa</taxon>
        <taxon>Arthropoda</taxon>
        <taxon>Hexapoda</taxon>
        <taxon>Insecta</taxon>
        <taxon>Pterygota</taxon>
        <taxon>Neoptera</taxon>
        <taxon>Endopterygota</taxon>
        <taxon>Lepidoptera</taxon>
        <taxon>Glossata</taxon>
        <taxon>Ditrysia</taxon>
        <taxon>Tineoidea</taxon>
        <taxon>Psychidae</taxon>
        <taxon>Oiketicinae</taxon>
        <taxon>Eumeta</taxon>
    </lineage>
</organism>
<dbReference type="EMBL" id="BGZK01000394">
    <property type="protein sequence ID" value="GBP41155.1"/>
    <property type="molecule type" value="Genomic_DNA"/>
</dbReference>
<name>A0A4C1VTL8_EUMVA</name>
<evidence type="ECO:0000313" key="1">
    <source>
        <dbReference type="EMBL" id="GBP41155.1"/>
    </source>
</evidence>
<gene>
    <name evidence="1" type="ORF">EVAR_31280_1</name>
</gene>
<proteinExistence type="predicted"/>